<dbReference type="EMBL" id="UINC01041018">
    <property type="protein sequence ID" value="SVB41704.1"/>
    <property type="molecule type" value="Genomic_DNA"/>
</dbReference>
<organism evidence="2">
    <name type="scientific">marine metagenome</name>
    <dbReference type="NCBI Taxonomy" id="408172"/>
    <lineage>
        <taxon>unclassified sequences</taxon>
        <taxon>metagenomes</taxon>
        <taxon>ecological metagenomes</taxon>
    </lineage>
</organism>
<feature type="domain" description="DUS-like FMN-binding" evidence="1">
    <location>
        <begin position="23"/>
        <end position="121"/>
    </location>
</feature>
<dbReference type="Gene3D" id="3.20.20.70">
    <property type="entry name" value="Aldolase class I"/>
    <property type="match status" value="1"/>
</dbReference>
<name>A0A382DUU3_9ZZZZ</name>
<reference evidence="2" key="1">
    <citation type="submission" date="2018-05" db="EMBL/GenBank/DDBJ databases">
        <authorList>
            <person name="Lanie J.A."/>
            <person name="Ng W.-L."/>
            <person name="Kazmierczak K.M."/>
            <person name="Andrzejewski T.M."/>
            <person name="Davidsen T.M."/>
            <person name="Wayne K.J."/>
            <person name="Tettelin H."/>
            <person name="Glass J.I."/>
            <person name="Rusch D."/>
            <person name="Podicherti R."/>
            <person name="Tsui H.-C.T."/>
            <person name="Winkler M.E."/>
        </authorList>
    </citation>
    <scope>NUCLEOTIDE SEQUENCE</scope>
</reference>
<protein>
    <recommendedName>
        <fullName evidence="1">DUS-like FMN-binding domain-containing protein</fullName>
    </recommendedName>
</protein>
<feature type="non-terminal residue" evidence="2">
    <location>
        <position position="123"/>
    </location>
</feature>
<accession>A0A382DUU3</accession>
<sequence length="123" mass="13678">MPLSEQVEQFDALLQRHEPMLALAPMQDVTDLPFWRVIAERGGADVYFTEYFRVHADSRLEKPILRSITENPTGRPVVAQMIGKSIPDLVRTARELQQYPIAGVDLNLGCPAPVVYKKCAGGG</sequence>
<evidence type="ECO:0000259" key="1">
    <source>
        <dbReference type="Pfam" id="PF01207"/>
    </source>
</evidence>
<dbReference type="InterPro" id="IPR035587">
    <property type="entry name" value="DUS-like_FMN-bd"/>
</dbReference>
<dbReference type="AlphaFoldDB" id="A0A382DUU3"/>
<dbReference type="PANTHER" id="PTHR11082">
    <property type="entry name" value="TRNA-DIHYDROURIDINE SYNTHASE"/>
    <property type="match status" value="1"/>
</dbReference>
<dbReference type="Pfam" id="PF01207">
    <property type="entry name" value="Dus"/>
    <property type="match status" value="1"/>
</dbReference>
<dbReference type="InterPro" id="IPR013785">
    <property type="entry name" value="Aldolase_TIM"/>
</dbReference>
<proteinExistence type="predicted"/>
<gene>
    <name evidence="2" type="ORF">METZ01_LOCUS194558</name>
</gene>
<evidence type="ECO:0000313" key="2">
    <source>
        <dbReference type="EMBL" id="SVB41704.1"/>
    </source>
</evidence>
<dbReference type="PANTHER" id="PTHR11082:SF25">
    <property type="entry name" value="DUS-LIKE FMN-BINDING DOMAIN-CONTAINING PROTEIN"/>
    <property type="match status" value="1"/>
</dbReference>
<dbReference type="SUPFAM" id="SSF51395">
    <property type="entry name" value="FMN-linked oxidoreductases"/>
    <property type="match status" value="1"/>
</dbReference>